<sequence>MKIGSFAKEFNTTPANVRYYIDLGLLIPDRNGSQYDFDEKCRDDMLFIKKMKGFGFCLKEVNTLLSIKRMTKFKDHETNNTFMDMLEEKKGQIRSHISELEQKVSMIDQSIMEVSNIRNSNKRTGVSLSFLDLLACPDCGRSLSFNNANIEKNQIISGTLQCSCGYSAVIEDGILVLSESPELNIPESSLDTLIKDLSTEFINLQIKAYHWLTGRTAFKQIKDKVFITTDRFACGFLFENARFLSKENRYIVVYSSRSMLMHMKNRIDELDQEPNILYILDDSMKLPIKEDSIDIFIDDFSSSNFLFFHKAYPIEKLYKYMKVRSLIFGTMFFYKKSSRTIKNIKSEYPHSDIGRISSMLEYKRIIGNMGYEMVESKGPELMRDPGGGDEFPFHEKGDEIICYNYIAKSGEYVF</sequence>
<dbReference type="Gene3D" id="1.10.1660.10">
    <property type="match status" value="1"/>
</dbReference>
<dbReference type="AlphaFoldDB" id="A0A926I480"/>
<organism evidence="3 4">
    <name type="scientific">Lentihominibacter hominis</name>
    <dbReference type="NCBI Taxonomy" id="2763645"/>
    <lineage>
        <taxon>Bacteria</taxon>
        <taxon>Bacillati</taxon>
        <taxon>Bacillota</taxon>
        <taxon>Clostridia</taxon>
        <taxon>Peptostreptococcales</taxon>
        <taxon>Anaerovoracaceae</taxon>
        <taxon>Lentihominibacter</taxon>
    </lineage>
</organism>
<dbReference type="InterPro" id="IPR009061">
    <property type="entry name" value="DNA-bd_dom_put_sf"/>
</dbReference>
<dbReference type="PANTHER" id="PTHR30204:SF96">
    <property type="entry name" value="CHROMOSOME-ANCHORING PROTEIN RACA"/>
    <property type="match status" value="1"/>
</dbReference>
<reference evidence="3" key="1">
    <citation type="submission" date="2020-08" db="EMBL/GenBank/DDBJ databases">
        <title>Genome public.</title>
        <authorList>
            <person name="Liu C."/>
            <person name="Sun Q."/>
        </authorList>
    </citation>
    <scope>NUCLEOTIDE SEQUENCE</scope>
    <source>
        <strain evidence="3">NSJ-24</strain>
    </source>
</reference>
<dbReference type="GO" id="GO:0003700">
    <property type="term" value="F:DNA-binding transcription factor activity"/>
    <property type="evidence" value="ECO:0007669"/>
    <property type="project" value="InterPro"/>
</dbReference>
<evidence type="ECO:0000313" key="4">
    <source>
        <dbReference type="Proteomes" id="UP000610862"/>
    </source>
</evidence>
<dbReference type="InterPro" id="IPR000551">
    <property type="entry name" value="MerR-type_HTH_dom"/>
</dbReference>
<evidence type="ECO:0000256" key="1">
    <source>
        <dbReference type="ARBA" id="ARBA00023125"/>
    </source>
</evidence>
<dbReference type="InterPro" id="IPR047057">
    <property type="entry name" value="MerR_fam"/>
</dbReference>
<protein>
    <submittedName>
        <fullName evidence="3">MerR family transcriptional regulator</fullName>
    </submittedName>
</protein>
<evidence type="ECO:0000313" key="3">
    <source>
        <dbReference type="EMBL" id="MBC8567524.1"/>
    </source>
</evidence>
<dbReference type="SMART" id="SM00422">
    <property type="entry name" value="HTH_MERR"/>
    <property type="match status" value="1"/>
</dbReference>
<feature type="domain" description="HTH merR-type" evidence="2">
    <location>
        <begin position="1"/>
        <end position="68"/>
    </location>
</feature>
<evidence type="ECO:0000259" key="2">
    <source>
        <dbReference type="SMART" id="SM00422"/>
    </source>
</evidence>
<name>A0A926I480_9FIRM</name>
<keyword evidence="1" id="KW-0238">DNA-binding</keyword>
<dbReference type="RefSeq" id="WP_187524880.1">
    <property type="nucleotide sequence ID" value="NZ_JACRTA010000001.1"/>
</dbReference>
<dbReference type="Proteomes" id="UP000610862">
    <property type="component" value="Unassembled WGS sequence"/>
</dbReference>
<dbReference type="GO" id="GO:0003677">
    <property type="term" value="F:DNA binding"/>
    <property type="evidence" value="ECO:0007669"/>
    <property type="project" value="UniProtKB-KW"/>
</dbReference>
<keyword evidence="4" id="KW-1185">Reference proteome</keyword>
<dbReference type="Pfam" id="PF13411">
    <property type="entry name" value="MerR_1"/>
    <property type="match status" value="1"/>
</dbReference>
<dbReference type="PANTHER" id="PTHR30204">
    <property type="entry name" value="REDOX-CYCLING DRUG-SENSING TRANSCRIPTIONAL ACTIVATOR SOXR"/>
    <property type="match status" value="1"/>
</dbReference>
<comment type="caution">
    <text evidence="3">The sequence shown here is derived from an EMBL/GenBank/DDBJ whole genome shotgun (WGS) entry which is preliminary data.</text>
</comment>
<proteinExistence type="predicted"/>
<gene>
    <name evidence="3" type="ORF">H8692_01955</name>
</gene>
<accession>A0A926I480</accession>
<dbReference type="SUPFAM" id="SSF46955">
    <property type="entry name" value="Putative DNA-binding domain"/>
    <property type="match status" value="1"/>
</dbReference>
<dbReference type="EMBL" id="JACRTA010000001">
    <property type="protein sequence ID" value="MBC8567524.1"/>
    <property type="molecule type" value="Genomic_DNA"/>
</dbReference>